<evidence type="ECO:0000313" key="2">
    <source>
        <dbReference type="EMBL" id="SPJ26489.1"/>
    </source>
</evidence>
<feature type="chain" id="PRO_5015333517" evidence="1">
    <location>
        <begin position="20"/>
        <end position="857"/>
    </location>
</feature>
<dbReference type="Gene3D" id="2.130.10.10">
    <property type="entry name" value="YVTN repeat-like/Quinoprotein amine dehydrogenase"/>
    <property type="match status" value="2"/>
</dbReference>
<sequence length="857" mass="91701">MKSLLLFLAIASWSGAAYSQVPVAQAEEAARRALQLLEIGEKSAAIEEILEVLPADPDDATLGRYPDAMEALWRSVSSRVVRLDFDGHVTASVSPNGERMITASIERGRASLPISLHDARTGEVISVIASGDEVTRGGGIPSDTSVRFSPDGTRIAVALVDLDLLIVADGVTGERLVDIDFSDHALSLGFSGDSRLIAATGPLGLTMWAAETGETVFHRPYALPSRTGPFTLRRGFGWLSDTTLLETVVQAQGPQEIYSQRVEELLEIGPGTERVIATDIDLDLTSFARKAGRDEFVMTSAKGAIVVDRDEGVTTRMPGSQAPVVLSRGGEALVWPLNFDDGGIAEQRVLVRDLAGNELDPEPRDYGFLSGIVVAESGGLLGRTTSVDRVSVSYRGGDLPLGLELYRLAAAAIGFEGRGTGPRSASEGTLPAEELSRQFARDAVDHLARGERREAMIAALRGLPANPTEDDMRLFGDAHDALYRASAARPVVVERQDEAVYVVGQAGRRGVLLQPRENWSMADAFLVDAEAGRILTRLSHPDMPDTWFGPASPIFYSPDGSTFILAPESNDRISVFRAEDGALVRDIMIPGAKAYQRRRVSLFIGGFSRDGSQIAVSDSGDVLVFSTENGQPLYQISLPDGIRNGMALGWGQSGRLYVDGLRDPAMQMPGPPGRPGIPPRPTAAPGGDDGGLKQVVAAYIDGRMVSEIEVPQDLSRDGRAEIRLSPATANMLVRAGNLGVLSPDGDHLFTIPGGRIGLWVREGTAVASIASSGSGETGIEVYDLSGTEIPVEPADHVQFDSGAFDQTGSSLNYMETHRIQYWTGGETPTGLALYEETWSSFEPAERDEVEAARIARP</sequence>
<dbReference type="EMBL" id="ONZF01000025">
    <property type="protein sequence ID" value="SPJ26489.1"/>
    <property type="molecule type" value="Genomic_DNA"/>
</dbReference>
<keyword evidence="3" id="KW-1185">Reference proteome</keyword>
<reference evidence="3" key="1">
    <citation type="submission" date="2018-03" db="EMBL/GenBank/DDBJ databases">
        <authorList>
            <person name="Rodrigo-Torres L."/>
            <person name="Arahal R. D."/>
            <person name="Lucena T."/>
        </authorList>
    </citation>
    <scope>NUCLEOTIDE SEQUENCE [LARGE SCALE GENOMIC DNA]</scope>
    <source>
        <strain evidence="3">CECT 8504</strain>
    </source>
</reference>
<dbReference type="SUPFAM" id="SSF63829">
    <property type="entry name" value="Calcium-dependent phosphotriesterase"/>
    <property type="match status" value="1"/>
</dbReference>
<evidence type="ECO:0000313" key="3">
    <source>
        <dbReference type="Proteomes" id="UP000244912"/>
    </source>
</evidence>
<name>A0A2R8C290_9RHOB</name>
<dbReference type="AlphaFoldDB" id="A0A2R8C290"/>
<feature type="signal peptide" evidence="1">
    <location>
        <begin position="1"/>
        <end position="19"/>
    </location>
</feature>
<organism evidence="2 3">
    <name type="scientific">Palleronia abyssalis</name>
    <dbReference type="NCBI Taxonomy" id="1501240"/>
    <lineage>
        <taxon>Bacteria</taxon>
        <taxon>Pseudomonadati</taxon>
        <taxon>Pseudomonadota</taxon>
        <taxon>Alphaproteobacteria</taxon>
        <taxon>Rhodobacterales</taxon>
        <taxon>Roseobacteraceae</taxon>
        <taxon>Palleronia</taxon>
    </lineage>
</organism>
<dbReference type="SUPFAM" id="SSF50998">
    <property type="entry name" value="Quinoprotein alcohol dehydrogenase-like"/>
    <property type="match status" value="1"/>
</dbReference>
<dbReference type="InterPro" id="IPR011047">
    <property type="entry name" value="Quinoprotein_ADH-like_sf"/>
</dbReference>
<gene>
    <name evidence="2" type="ORF">PAA8504_04351</name>
</gene>
<dbReference type="InterPro" id="IPR015943">
    <property type="entry name" value="WD40/YVTN_repeat-like_dom_sf"/>
</dbReference>
<proteinExistence type="predicted"/>
<accession>A0A2R8C290</accession>
<protein>
    <submittedName>
        <fullName evidence="2">Uncharacterized protein</fullName>
    </submittedName>
</protein>
<keyword evidence="1" id="KW-0732">Signal</keyword>
<dbReference type="RefSeq" id="WP_108896167.1">
    <property type="nucleotide sequence ID" value="NZ_ONZF01000025.1"/>
</dbReference>
<evidence type="ECO:0000256" key="1">
    <source>
        <dbReference type="SAM" id="SignalP"/>
    </source>
</evidence>
<dbReference type="OrthoDB" id="7858499at2"/>
<dbReference type="Proteomes" id="UP000244912">
    <property type="component" value="Unassembled WGS sequence"/>
</dbReference>